<keyword evidence="3" id="KW-1185">Reference proteome</keyword>
<feature type="region of interest" description="Disordered" evidence="1">
    <location>
        <begin position="1"/>
        <end position="27"/>
    </location>
</feature>
<dbReference type="PANTHER" id="PTHR15907">
    <property type="entry name" value="DUF614 FAMILY PROTEIN-RELATED"/>
    <property type="match status" value="1"/>
</dbReference>
<dbReference type="OrthoDB" id="1045822at2759"/>
<evidence type="ECO:0000256" key="1">
    <source>
        <dbReference type="SAM" id="MobiDB-lite"/>
    </source>
</evidence>
<dbReference type="NCBIfam" id="TIGR01571">
    <property type="entry name" value="A_thal_Cys_rich"/>
    <property type="match status" value="1"/>
</dbReference>
<accession>A0A9P5MLI9</accession>
<comment type="caution">
    <text evidence="2">The sequence shown here is derived from an EMBL/GenBank/DDBJ whole genome shotgun (WGS) entry which is preliminary data.</text>
</comment>
<reference evidence="2" key="1">
    <citation type="submission" date="2019-10" db="EMBL/GenBank/DDBJ databases">
        <authorList>
            <consortium name="DOE Joint Genome Institute"/>
            <person name="Kuo A."/>
            <person name="Miyauchi S."/>
            <person name="Kiss E."/>
            <person name="Drula E."/>
            <person name="Kohler A."/>
            <person name="Sanchez-Garcia M."/>
            <person name="Andreopoulos B."/>
            <person name="Barry K.W."/>
            <person name="Bonito G."/>
            <person name="Buee M."/>
            <person name="Carver A."/>
            <person name="Chen C."/>
            <person name="Cichocki N."/>
            <person name="Clum A."/>
            <person name="Culley D."/>
            <person name="Crous P.W."/>
            <person name="Fauchery L."/>
            <person name="Girlanda M."/>
            <person name="Hayes R."/>
            <person name="Keri Z."/>
            <person name="LaButti K."/>
            <person name="Lipzen A."/>
            <person name="Lombard V."/>
            <person name="Magnuson J."/>
            <person name="Maillard F."/>
            <person name="Morin E."/>
            <person name="Murat C."/>
            <person name="Nolan M."/>
            <person name="Ohm R."/>
            <person name="Pangilinan J."/>
            <person name="Pereira M."/>
            <person name="Perotto S."/>
            <person name="Peter M."/>
            <person name="Riley R."/>
            <person name="Sitrit Y."/>
            <person name="Stielow B."/>
            <person name="Szollosi G."/>
            <person name="Zifcakova L."/>
            <person name="Stursova M."/>
            <person name="Spatafora J.W."/>
            <person name="Tedersoo L."/>
            <person name="Vaario L.-M."/>
            <person name="Yamada A."/>
            <person name="Yan M."/>
            <person name="Wang P."/>
            <person name="Xu J."/>
            <person name="Bruns T."/>
            <person name="Baldrian P."/>
            <person name="Vilgalys R."/>
            <person name="Henrissat B."/>
            <person name="Grigoriev I.V."/>
            <person name="Hibbett D."/>
            <person name="Nagy L.G."/>
            <person name="Martin F.M."/>
        </authorList>
    </citation>
    <scope>NUCLEOTIDE SEQUENCE</scope>
    <source>
        <strain evidence="2">Prilba</strain>
    </source>
</reference>
<sequence length="169" mass="18899">MAAVKQPVSIQPQGTAPMQVGGNRNARNCPVDADGRRDWSFGLFDCFGRLLVHPVPMRSVWQEQAAPAQLQNQGTPLTGGGETYDSQCCVYGALDADGKSWVMEMQTRAEVRERYGIRRDAIGDCLALWCCRPCSLTQERREIELEQFLKSKSGWSGGEFVDWTGHWTQ</sequence>
<name>A0A9P5MLI9_9AGAM</name>
<protein>
    <submittedName>
        <fullName evidence="2">PLAC8-domain-containing protein</fullName>
    </submittedName>
</protein>
<reference evidence="2" key="2">
    <citation type="journal article" date="2020" name="Nat. Commun.">
        <title>Large-scale genome sequencing of mycorrhizal fungi provides insights into the early evolution of symbiotic traits.</title>
        <authorList>
            <person name="Miyauchi S."/>
            <person name="Kiss E."/>
            <person name="Kuo A."/>
            <person name="Drula E."/>
            <person name="Kohler A."/>
            <person name="Sanchez-Garcia M."/>
            <person name="Morin E."/>
            <person name="Andreopoulos B."/>
            <person name="Barry K.W."/>
            <person name="Bonito G."/>
            <person name="Buee M."/>
            <person name="Carver A."/>
            <person name="Chen C."/>
            <person name="Cichocki N."/>
            <person name="Clum A."/>
            <person name="Culley D."/>
            <person name="Crous P.W."/>
            <person name="Fauchery L."/>
            <person name="Girlanda M."/>
            <person name="Hayes R.D."/>
            <person name="Keri Z."/>
            <person name="LaButti K."/>
            <person name="Lipzen A."/>
            <person name="Lombard V."/>
            <person name="Magnuson J."/>
            <person name="Maillard F."/>
            <person name="Murat C."/>
            <person name="Nolan M."/>
            <person name="Ohm R.A."/>
            <person name="Pangilinan J."/>
            <person name="Pereira M.F."/>
            <person name="Perotto S."/>
            <person name="Peter M."/>
            <person name="Pfister S."/>
            <person name="Riley R."/>
            <person name="Sitrit Y."/>
            <person name="Stielow J.B."/>
            <person name="Szollosi G."/>
            <person name="Zifcakova L."/>
            <person name="Stursova M."/>
            <person name="Spatafora J.W."/>
            <person name="Tedersoo L."/>
            <person name="Vaario L.M."/>
            <person name="Yamada A."/>
            <person name="Yan M."/>
            <person name="Wang P."/>
            <person name="Xu J."/>
            <person name="Bruns T."/>
            <person name="Baldrian P."/>
            <person name="Vilgalys R."/>
            <person name="Dunand C."/>
            <person name="Henrissat B."/>
            <person name="Grigoriev I.V."/>
            <person name="Hibbett D."/>
            <person name="Nagy L.G."/>
            <person name="Martin F.M."/>
        </authorList>
    </citation>
    <scope>NUCLEOTIDE SEQUENCE</scope>
    <source>
        <strain evidence="2">Prilba</strain>
    </source>
</reference>
<proteinExistence type="predicted"/>
<dbReference type="InterPro" id="IPR006461">
    <property type="entry name" value="PLAC_motif_containing"/>
</dbReference>
<dbReference type="EMBL" id="WHVB01000034">
    <property type="protein sequence ID" value="KAF8467970.1"/>
    <property type="molecule type" value="Genomic_DNA"/>
</dbReference>
<evidence type="ECO:0000313" key="3">
    <source>
        <dbReference type="Proteomes" id="UP000759537"/>
    </source>
</evidence>
<evidence type="ECO:0000313" key="2">
    <source>
        <dbReference type="EMBL" id="KAF8467970.1"/>
    </source>
</evidence>
<gene>
    <name evidence="2" type="ORF">DFH94DRAFT_848162</name>
</gene>
<dbReference type="Pfam" id="PF04749">
    <property type="entry name" value="PLAC8"/>
    <property type="match status" value="1"/>
</dbReference>
<dbReference type="Proteomes" id="UP000759537">
    <property type="component" value="Unassembled WGS sequence"/>
</dbReference>
<organism evidence="2 3">
    <name type="scientific">Russula ochroleuca</name>
    <dbReference type="NCBI Taxonomy" id="152965"/>
    <lineage>
        <taxon>Eukaryota</taxon>
        <taxon>Fungi</taxon>
        <taxon>Dikarya</taxon>
        <taxon>Basidiomycota</taxon>
        <taxon>Agaricomycotina</taxon>
        <taxon>Agaricomycetes</taxon>
        <taxon>Russulales</taxon>
        <taxon>Russulaceae</taxon>
        <taxon>Russula</taxon>
    </lineage>
</organism>
<dbReference type="AlphaFoldDB" id="A0A9P5MLI9"/>